<accession>A0A179F6L7</accession>
<dbReference type="InterPro" id="IPR050977">
    <property type="entry name" value="Fungal_Meroterpenoid_Isomerase"/>
</dbReference>
<dbReference type="RefSeq" id="XP_018138627.1">
    <property type="nucleotide sequence ID" value="XM_018291896.1"/>
</dbReference>
<dbReference type="STRING" id="1380566.A0A179F6L7"/>
<gene>
    <name evidence="1" type="ORF">VFPPC_14126</name>
</gene>
<evidence type="ECO:0000313" key="2">
    <source>
        <dbReference type="Proteomes" id="UP000078397"/>
    </source>
</evidence>
<proteinExistence type="predicted"/>
<sequence length="161" mass="18433">MSPYLWRPTPDPMAIAKVQEETLNKFLLAWKEQRAEDITALWSDDFKQRVLPLSLQLPAKSRTEAAIMNNILSSKLTNWKLDIREIVHDTSRGSAAVYAIAEADTPVAGEKWTNEYSVFTSFSEDGTKITRLEEMVDTAFFRHFFPKFQQHLMESGKPAHA</sequence>
<reference evidence="1 2" key="1">
    <citation type="journal article" date="2016" name="PLoS Pathog.">
        <title>Biosynthesis of antibiotic leucinostatins in bio-control fungus Purpureocillium lilacinum and their inhibition on phytophthora revealed by genome mining.</title>
        <authorList>
            <person name="Wang G."/>
            <person name="Liu Z."/>
            <person name="Lin R."/>
            <person name="Li E."/>
            <person name="Mao Z."/>
            <person name="Ling J."/>
            <person name="Yang Y."/>
            <person name="Yin W.B."/>
            <person name="Xie B."/>
        </authorList>
    </citation>
    <scope>NUCLEOTIDE SEQUENCE [LARGE SCALE GENOMIC DNA]</scope>
    <source>
        <strain evidence="1">170</strain>
    </source>
</reference>
<dbReference type="EMBL" id="LSBJ02000008">
    <property type="protein sequence ID" value="OAQ60749.1"/>
    <property type="molecule type" value="Genomic_DNA"/>
</dbReference>
<comment type="caution">
    <text evidence="1">The sequence shown here is derived from an EMBL/GenBank/DDBJ whole genome shotgun (WGS) entry which is preliminary data.</text>
</comment>
<dbReference type="PANTHER" id="PTHR39598">
    <property type="entry name" value="AUSTINOL SYNTHESIS PROTEIN F-RELATED"/>
    <property type="match status" value="1"/>
</dbReference>
<dbReference type="Proteomes" id="UP000078397">
    <property type="component" value="Unassembled WGS sequence"/>
</dbReference>
<dbReference type="AlphaFoldDB" id="A0A179F6L7"/>
<name>A0A179F6L7_METCM</name>
<keyword evidence="2" id="KW-1185">Reference proteome</keyword>
<dbReference type="SUPFAM" id="SSF54427">
    <property type="entry name" value="NTF2-like"/>
    <property type="match status" value="1"/>
</dbReference>
<dbReference type="GeneID" id="28855890"/>
<evidence type="ECO:0000313" key="1">
    <source>
        <dbReference type="EMBL" id="OAQ60749.1"/>
    </source>
</evidence>
<dbReference type="Gene3D" id="3.10.450.50">
    <property type="match status" value="1"/>
</dbReference>
<dbReference type="InterPro" id="IPR032710">
    <property type="entry name" value="NTF2-like_dom_sf"/>
</dbReference>
<protein>
    <submittedName>
        <fullName evidence="1">SnoaL-like domain-containing protein</fullName>
    </submittedName>
</protein>
<organism evidence="1 2">
    <name type="scientific">Pochonia chlamydosporia 170</name>
    <dbReference type="NCBI Taxonomy" id="1380566"/>
    <lineage>
        <taxon>Eukaryota</taxon>
        <taxon>Fungi</taxon>
        <taxon>Dikarya</taxon>
        <taxon>Ascomycota</taxon>
        <taxon>Pezizomycotina</taxon>
        <taxon>Sordariomycetes</taxon>
        <taxon>Hypocreomycetidae</taxon>
        <taxon>Hypocreales</taxon>
        <taxon>Clavicipitaceae</taxon>
        <taxon>Pochonia</taxon>
    </lineage>
</organism>
<dbReference type="OrthoDB" id="3758478at2759"/>
<dbReference type="PANTHER" id="PTHR39598:SF1">
    <property type="entry name" value="AUSTINOID BIOSYNTHESIS CLUSTERS PROTEIN F-RELATED"/>
    <property type="match status" value="1"/>
</dbReference>
<dbReference type="KEGG" id="pchm:VFPPC_14126"/>